<sequence>MEQQAQPAPSPAPSPAPPAAEAPPPQWRPTAEDAAKLTPTQLDTLRHQIAAFSHVCNQAIILAQQKVEEGKSFNAPGNSLPGRGAGVMHALSSSMGISASGAGAQPSYPAPVYNKNPDGPRGPSAPRWNPTPAQLARLEELFLTGMGTPNGELRTQITEELAKLGPINEANVYNWFQNKKARMKKAEREREAALAAGRPPPV</sequence>
<name>C1MZS6_MICPC</name>
<feature type="region of interest" description="Disordered" evidence="3">
    <location>
        <begin position="1"/>
        <end position="40"/>
    </location>
</feature>
<reference evidence="5 6" key="1">
    <citation type="journal article" date="2009" name="Science">
        <title>Green evolution and dynamic adaptations revealed by genomes of the marine picoeukaryotes Micromonas.</title>
        <authorList>
            <person name="Worden A.Z."/>
            <person name="Lee J.H."/>
            <person name="Mock T."/>
            <person name="Rouze P."/>
            <person name="Simmons M.P."/>
            <person name="Aerts A.L."/>
            <person name="Allen A.E."/>
            <person name="Cuvelier M.L."/>
            <person name="Derelle E."/>
            <person name="Everett M.V."/>
            <person name="Foulon E."/>
            <person name="Grimwood J."/>
            <person name="Gundlach H."/>
            <person name="Henrissat B."/>
            <person name="Napoli C."/>
            <person name="McDonald S.M."/>
            <person name="Parker M.S."/>
            <person name="Rombauts S."/>
            <person name="Salamov A."/>
            <person name="Von Dassow P."/>
            <person name="Badger J.H."/>
            <person name="Coutinho P.M."/>
            <person name="Demir E."/>
            <person name="Dubchak I."/>
            <person name="Gentemann C."/>
            <person name="Eikrem W."/>
            <person name="Gready J.E."/>
            <person name="John U."/>
            <person name="Lanier W."/>
            <person name="Lindquist E.A."/>
            <person name="Lucas S."/>
            <person name="Mayer K.F."/>
            <person name="Moreau H."/>
            <person name="Not F."/>
            <person name="Otillar R."/>
            <person name="Panaud O."/>
            <person name="Pangilinan J."/>
            <person name="Paulsen I."/>
            <person name="Piegu B."/>
            <person name="Poliakov A."/>
            <person name="Robbens S."/>
            <person name="Schmutz J."/>
            <person name="Toulza E."/>
            <person name="Wyss T."/>
            <person name="Zelensky A."/>
            <person name="Zhou K."/>
            <person name="Armbrust E.V."/>
            <person name="Bhattacharya D."/>
            <person name="Goodenough U.W."/>
            <person name="Van de Peer Y."/>
            <person name="Grigoriev I.V."/>
        </authorList>
    </citation>
    <scope>NUCLEOTIDE SEQUENCE [LARGE SCALE GENOMIC DNA]</scope>
    <source>
        <strain evidence="5 6">CCMP1545</strain>
    </source>
</reference>
<feature type="domain" description="Homeobox" evidence="4">
    <location>
        <begin position="121"/>
        <end position="186"/>
    </location>
</feature>
<accession>C1MZS6</accession>
<dbReference type="PROSITE" id="PS50071">
    <property type="entry name" value="HOMEOBOX_2"/>
    <property type="match status" value="1"/>
</dbReference>
<evidence type="ECO:0000256" key="3">
    <source>
        <dbReference type="SAM" id="MobiDB-lite"/>
    </source>
</evidence>
<dbReference type="InterPro" id="IPR044559">
    <property type="entry name" value="WOX13-like"/>
</dbReference>
<dbReference type="AlphaFoldDB" id="C1MZS6"/>
<dbReference type="SMART" id="SM00389">
    <property type="entry name" value="HOX"/>
    <property type="match status" value="1"/>
</dbReference>
<evidence type="ECO:0000313" key="5">
    <source>
        <dbReference type="EMBL" id="EEH54920.1"/>
    </source>
</evidence>
<feature type="DNA-binding region" description="Homeobox" evidence="1">
    <location>
        <begin position="123"/>
        <end position="187"/>
    </location>
</feature>
<dbReference type="GO" id="GO:0003677">
    <property type="term" value="F:DNA binding"/>
    <property type="evidence" value="ECO:0007669"/>
    <property type="project" value="UniProtKB-UniRule"/>
</dbReference>
<evidence type="ECO:0000259" key="4">
    <source>
        <dbReference type="PROSITE" id="PS50071"/>
    </source>
</evidence>
<dbReference type="PANTHER" id="PTHR46777">
    <property type="entry name" value="WUSCHEL-RELATED HOMEOBOX 13"/>
    <property type="match status" value="1"/>
</dbReference>
<comment type="subcellular location">
    <subcellularLocation>
        <location evidence="1 2">Nucleus</location>
    </subcellularLocation>
</comment>
<dbReference type="InterPro" id="IPR001356">
    <property type="entry name" value="HD"/>
</dbReference>
<dbReference type="Proteomes" id="UP000001876">
    <property type="component" value="Unassembled WGS sequence"/>
</dbReference>
<dbReference type="PANTHER" id="PTHR46777:SF5">
    <property type="entry name" value="WUSCHEL-RELATED HOMEOBOX 13"/>
    <property type="match status" value="1"/>
</dbReference>
<organism evidence="6">
    <name type="scientific">Micromonas pusilla (strain CCMP1545)</name>
    <name type="common">Picoplanktonic green alga</name>
    <dbReference type="NCBI Taxonomy" id="564608"/>
    <lineage>
        <taxon>Eukaryota</taxon>
        <taxon>Viridiplantae</taxon>
        <taxon>Chlorophyta</taxon>
        <taxon>Mamiellophyceae</taxon>
        <taxon>Mamiellales</taxon>
        <taxon>Mamiellaceae</taxon>
        <taxon>Micromonas</taxon>
    </lineage>
</organism>
<dbReference type="EMBL" id="GG663743">
    <property type="protein sequence ID" value="EEH54920.1"/>
    <property type="molecule type" value="Genomic_DNA"/>
</dbReference>
<dbReference type="InterPro" id="IPR009057">
    <property type="entry name" value="Homeodomain-like_sf"/>
</dbReference>
<dbReference type="STRING" id="564608.C1MZS6"/>
<dbReference type="CDD" id="cd00086">
    <property type="entry name" value="homeodomain"/>
    <property type="match status" value="1"/>
</dbReference>
<dbReference type="OMA" id="AYAHICQ"/>
<dbReference type="GeneID" id="9686445"/>
<evidence type="ECO:0000313" key="6">
    <source>
        <dbReference type="Proteomes" id="UP000001876"/>
    </source>
</evidence>
<evidence type="ECO:0000256" key="2">
    <source>
        <dbReference type="RuleBase" id="RU000682"/>
    </source>
</evidence>
<feature type="region of interest" description="Disordered" evidence="3">
    <location>
        <begin position="99"/>
        <end position="126"/>
    </location>
</feature>
<dbReference type="SUPFAM" id="SSF46689">
    <property type="entry name" value="Homeodomain-like"/>
    <property type="match status" value="1"/>
</dbReference>
<keyword evidence="6" id="KW-1185">Reference proteome</keyword>
<dbReference type="Pfam" id="PF00046">
    <property type="entry name" value="Homeodomain"/>
    <property type="match status" value="1"/>
</dbReference>
<keyword evidence="1 2" id="KW-0238">DNA-binding</keyword>
<gene>
    <name evidence="5" type="ORF">MICPUCDRAFT_48125</name>
</gene>
<dbReference type="GO" id="GO:0003700">
    <property type="term" value="F:DNA-binding transcription factor activity"/>
    <property type="evidence" value="ECO:0007669"/>
    <property type="project" value="InterPro"/>
</dbReference>
<dbReference type="Gene3D" id="1.10.10.60">
    <property type="entry name" value="Homeodomain-like"/>
    <property type="match status" value="1"/>
</dbReference>
<dbReference type="OrthoDB" id="6159439at2759"/>
<keyword evidence="1 2" id="KW-0539">Nucleus</keyword>
<dbReference type="KEGG" id="mpp:MICPUCDRAFT_48125"/>
<dbReference type="RefSeq" id="XP_003061270.1">
    <property type="nucleotide sequence ID" value="XM_003061224.1"/>
</dbReference>
<feature type="compositionally biased region" description="Pro residues" evidence="3">
    <location>
        <begin position="8"/>
        <end position="27"/>
    </location>
</feature>
<dbReference type="GO" id="GO:0005634">
    <property type="term" value="C:nucleus"/>
    <property type="evidence" value="ECO:0007669"/>
    <property type="project" value="UniProtKB-SubCell"/>
</dbReference>
<proteinExistence type="predicted"/>
<keyword evidence="1 2" id="KW-0371">Homeobox</keyword>
<protein>
    <submittedName>
        <fullName evidence="5">Predicted protein</fullName>
    </submittedName>
</protein>
<evidence type="ECO:0000256" key="1">
    <source>
        <dbReference type="PROSITE-ProRule" id="PRU00108"/>
    </source>
</evidence>